<organism evidence="1 2">
    <name type="scientific">Eleusine coracana subsp. coracana</name>
    <dbReference type="NCBI Taxonomy" id="191504"/>
    <lineage>
        <taxon>Eukaryota</taxon>
        <taxon>Viridiplantae</taxon>
        <taxon>Streptophyta</taxon>
        <taxon>Embryophyta</taxon>
        <taxon>Tracheophyta</taxon>
        <taxon>Spermatophyta</taxon>
        <taxon>Magnoliopsida</taxon>
        <taxon>Liliopsida</taxon>
        <taxon>Poales</taxon>
        <taxon>Poaceae</taxon>
        <taxon>PACMAD clade</taxon>
        <taxon>Chloridoideae</taxon>
        <taxon>Cynodonteae</taxon>
        <taxon>Eleusininae</taxon>
        <taxon>Eleusine</taxon>
    </lineage>
</organism>
<proteinExistence type="predicted"/>
<reference evidence="1" key="1">
    <citation type="journal article" date="2018" name="DNA Res.">
        <title>Multiple hybrid de novo genome assembly of finger millet, an orphan allotetraploid crop.</title>
        <authorList>
            <person name="Hatakeyama M."/>
            <person name="Aluri S."/>
            <person name="Balachadran M.T."/>
            <person name="Sivarajan S.R."/>
            <person name="Patrignani A."/>
            <person name="Gruter S."/>
            <person name="Poveda L."/>
            <person name="Shimizu-Inatsugi R."/>
            <person name="Baeten J."/>
            <person name="Francoijs K.J."/>
            <person name="Nataraja K.N."/>
            <person name="Reddy Y.A.N."/>
            <person name="Phadnis S."/>
            <person name="Ravikumar R.L."/>
            <person name="Schlapbach R."/>
            <person name="Sreeman S.M."/>
            <person name="Shimizu K.K."/>
        </authorList>
    </citation>
    <scope>NUCLEOTIDE SEQUENCE</scope>
</reference>
<protein>
    <submittedName>
        <fullName evidence="1">Uncharacterized protein</fullName>
    </submittedName>
</protein>
<gene>
    <name evidence="1" type="primary">ga00389</name>
    <name evidence="1" type="ORF">PR202_ga00389</name>
</gene>
<evidence type="ECO:0000313" key="1">
    <source>
        <dbReference type="EMBL" id="GJM84696.1"/>
    </source>
</evidence>
<accession>A0AAV5BEF3</accession>
<dbReference type="EMBL" id="BQKI01000001">
    <property type="protein sequence ID" value="GJM84696.1"/>
    <property type="molecule type" value="Genomic_DNA"/>
</dbReference>
<comment type="caution">
    <text evidence="1">The sequence shown here is derived from an EMBL/GenBank/DDBJ whole genome shotgun (WGS) entry which is preliminary data.</text>
</comment>
<sequence>MWWWPRIQPGLIWQRRGGLGRAGHGDDRGGQRNYQCSDGGGGGDRGAVLVAAEAVSFYITGSTVAWAMAHAVQEVVWVVDMAYEAVLVATT</sequence>
<name>A0AAV5BEF3_ELECO</name>
<keyword evidence="2" id="KW-1185">Reference proteome</keyword>
<reference evidence="1" key="2">
    <citation type="submission" date="2021-12" db="EMBL/GenBank/DDBJ databases">
        <title>Resequencing data analysis of finger millet.</title>
        <authorList>
            <person name="Hatakeyama M."/>
            <person name="Aluri S."/>
            <person name="Balachadran M.T."/>
            <person name="Sivarajan S.R."/>
            <person name="Poveda L."/>
            <person name="Shimizu-Inatsugi R."/>
            <person name="Schlapbach R."/>
            <person name="Sreeman S.M."/>
            <person name="Shimizu K.K."/>
        </authorList>
    </citation>
    <scope>NUCLEOTIDE SEQUENCE</scope>
</reference>
<evidence type="ECO:0000313" key="2">
    <source>
        <dbReference type="Proteomes" id="UP001054889"/>
    </source>
</evidence>
<dbReference type="AlphaFoldDB" id="A0AAV5BEF3"/>
<dbReference type="Proteomes" id="UP001054889">
    <property type="component" value="Unassembled WGS sequence"/>
</dbReference>